<dbReference type="InterPro" id="IPR023575">
    <property type="entry name" value="Ribosomal_uS19_SF"/>
</dbReference>
<dbReference type="HAMAP" id="MF_00531">
    <property type="entry name" value="Ribosomal_uS19"/>
    <property type="match status" value="1"/>
</dbReference>
<reference evidence="6 7" key="1">
    <citation type="submission" date="2025-05" db="UniProtKB">
        <authorList>
            <consortium name="RefSeq"/>
        </authorList>
    </citation>
    <scope>IDENTIFICATION</scope>
    <source>
        <tissue evidence="6 7">Leaf</tissue>
    </source>
</reference>
<name>A0ABM3HWQ6_9MYRT</name>
<comment type="similarity">
    <text evidence="1 4">Belongs to the universal ribosomal protein uS19 family.</text>
</comment>
<keyword evidence="3 4" id="KW-0687">Ribonucleoprotein</keyword>
<dbReference type="SUPFAM" id="SSF54570">
    <property type="entry name" value="Ribosomal protein S19"/>
    <property type="match status" value="1"/>
</dbReference>
<dbReference type="Proteomes" id="UP000827889">
    <property type="component" value="Chromosome 9"/>
</dbReference>
<dbReference type="RefSeq" id="XP_048141033.1">
    <property type="nucleotide sequence ID" value="XM_048285076.1"/>
</dbReference>
<gene>
    <name evidence="6 7" type="primary">LOC115756677</name>
</gene>
<organism evidence="5 7">
    <name type="scientific">Rhodamnia argentea</name>
    <dbReference type="NCBI Taxonomy" id="178133"/>
    <lineage>
        <taxon>Eukaryota</taxon>
        <taxon>Viridiplantae</taxon>
        <taxon>Streptophyta</taxon>
        <taxon>Embryophyta</taxon>
        <taxon>Tracheophyta</taxon>
        <taxon>Spermatophyta</taxon>
        <taxon>Magnoliopsida</taxon>
        <taxon>eudicotyledons</taxon>
        <taxon>Gunneridae</taxon>
        <taxon>Pentapetalae</taxon>
        <taxon>rosids</taxon>
        <taxon>malvids</taxon>
        <taxon>Myrtales</taxon>
        <taxon>Myrtaceae</taxon>
        <taxon>Myrtoideae</taxon>
        <taxon>Myrteae</taxon>
        <taxon>Australasian group</taxon>
        <taxon>Rhodamnia</taxon>
    </lineage>
</organism>
<dbReference type="PANTHER" id="PTHR11880:SF2">
    <property type="entry name" value="SMALL RIBOSOMAL SUBUNIT PROTEIN US19"/>
    <property type="match status" value="1"/>
</dbReference>
<keyword evidence="5" id="KW-1185">Reference proteome</keyword>
<proteinExistence type="inferred from homology"/>
<evidence type="ECO:0000256" key="4">
    <source>
        <dbReference type="RuleBase" id="RU003485"/>
    </source>
</evidence>
<dbReference type="InterPro" id="IPR020934">
    <property type="entry name" value="Ribosomal_uS19_CS"/>
</dbReference>
<evidence type="ECO:0000256" key="2">
    <source>
        <dbReference type="ARBA" id="ARBA00022980"/>
    </source>
</evidence>
<evidence type="ECO:0000256" key="3">
    <source>
        <dbReference type="ARBA" id="ARBA00023274"/>
    </source>
</evidence>
<evidence type="ECO:0000313" key="7">
    <source>
        <dbReference type="RefSeq" id="XP_048141034.1"/>
    </source>
</evidence>
<dbReference type="Pfam" id="PF00203">
    <property type="entry name" value="Ribosomal_S19"/>
    <property type="match status" value="1"/>
</dbReference>
<dbReference type="PROSITE" id="PS00323">
    <property type="entry name" value="RIBOSOMAL_S19"/>
    <property type="match status" value="1"/>
</dbReference>
<protein>
    <submittedName>
        <fullName evidence="6 7">40S ribosomal protein S15-like</fullName>
    </submittedName>
</protein>
<dbReference type="RefSeq" id="XP_048141034.1">
    <property type="nucleotide sequence ID" value="XM_048285077.1"/>
</dbReference>
<accession>A0ABM3HWQ6</accession>
<dbReference type="InterPro" id="IPR002222">
    <property type="entry name" value="Ribosomal_uS19"/>
</dbReference>
<keyword evidence="2 4" id="KW-0689">Ribosomal protein</keyword>
<evidence type="ECO:0000313" key="5">
    <source>
        <dbReference type="Proteomes" id="UP000827889"/>
    </source>
</evidence>
<evidence type="ECO:0000256" key="1">
    <source>
        <dbReference type="ARBA" id="ARBA00007345"/>
    </source>
</evidence>
<dbReference type="PANTHER" id="PTHR11880">
    <property type="entry name" value="RIBOSOMAL PROTEIN S19P FAMILY MEMBER"/>
    <property type="match status" value="1"/>
</dbReference>
<evidence type="ECO:0000313" key="6">
    <source>
        <dbReference type="RefSeq" id="XP_048141033.1"/>
    </source>
</evidence>
<dbReference type="PRINTS" id="PR00975">
    <property type="entry name" value="RIBOSOMALS19"/>
</dbReference>
<dbReference type="Gene3D" id="3.30.860.10">
    <property type="entry name" value="30s Ribosomal Protein S19, Chain A"/>
    <property type="match status" value="1"/>
</dbReference>
<dbReference type="GeneID" id="115756677"/>
<sequence>MLSCELGSREVSGGSTWLMALIKKLRKVEREAPPGEKPEPVQTHLRNVTIVPQMIRSVIREYNGQTFNPVEIKPEMIGHCLAEFSISYKPVKHGRPGIGAIHSSRFIPLKRVHGGKFKGHPMSLCFYQNSHES</sequence>